<dbReference type="SUPFAM" id="SSF52540">
    <property type="entry name" value="P-loop containing nucleoside triphosphate hydrolases"/>
    <property type="match status" value="1"/>
</dbReference>
<accession>A0A6N3X8M7</accession>
<dbReference type="PIRSF" id="PIRSF034888">
    <property type="entry name" value="P-loop_UCP034888"/>
    <property type="match status" value="1"/>
</dbReference>
<dbReference type="InterPro" id="IPR022532">
    <property type="entry name" value="DUF3696"/>
</dbReference>
<feature type="domain" description="ATPase AAA-type core" evidence="3">
    <location>
        <begin position="243"/>
        <end position="312"/>
    </location>
</feature>
<dbReference type="Gene3D" id="3.40.50.300">
    <property type="entry name" value="P-loop containing nucleotide triphosphate hydrolases"/>
    <property type="match status" value="2"/>
</dbReference>
<feature type="domain" description="Endonuclease GajA/Old nuclease/RecF-like AAA" evidence="2">
    <location>
        <begin position="1"/>
        <end position="51"/>
    </location>
</feature>
<dbReference type="GO" id="GO:0016887">
    <property type="term" value="F:ATP hydrolysis activity"/>
    <property type="evidence" value="ECO:0007669"/>
    <property type="project" value="InterPro"/>
</dbReference>
<dbReference type="Pfam" id="PF12476">
    <property type="entry name" value="DUF3696"/>
    <property type="match status" value="1"/>
</dbReference>
<dbReference type="InterPro" id="IPR014592">
    <property type="entry name" value="P-loop_UCP034888"/>
</dbReference>
<dbReference type="InterPro" id="IPR003959">
    <property type="entry name" value="ATPase_AAA_core"/>
</dbReference>
<evidence type="ECO:0000259" key="2">
    <source>
        <dbReference type="Pfam" id="PF13175"/>
    </source>
</evidence>
<dbReference type="Pfam" id="PF13304">
    <property type="entry name" value="AAA_21"/>
    <property type="match status" value="1"/>
</dbReference>
<dbReference type="InterPro" id="IPR051396">
    <property type="entry name" value="Bact_Antivir_Def_Nuclease"/>
</dbReference>
<evidence type="ECO:0000259" key="1">
    <source>
        <dbReference type="Pfam" id="PF12476"/>
    </source>
</evidence>
<dbReference type="PANTHER" id="PTHR43581:SF2">
    <property type="entry name" value="EXCINUCLEASE ATPASE SUBUNIT"/>
    <property type="match status" value="1"/>
</dbReference>
<gene>
    <name evidence="4" type="ORF">TH68_00085</name>
</gene>
<dbReference type="GO" id="GO:0005524">
    <property type="term" value="F:ATP binding"/>
    <property type="evidence" value="ECO:0007669"/>
    <property type="project" value="InterPro"/>
</dbReference>
<evidence type="ECO:0008006" key="6">
    <source>
        <dbReference type="Google" id="ProtNLM"/>
    </source>
</evidence>
<dbReference type="AlphaFoldDB" id="A0A6N3X8M7"/>
<evidence type="ECO:0000313" key="5">
    <source>
        <dbReference type="Proteomes" id="UP000035054"/>
    </source>
</evidence>
<protein>
    <recommendedName>
        <fullName evidence="6">DUF3696 domain-containing protein</fullName>
    </recommendedName>
</protein>
<dbReference type="EMBL" id="JXUO01000004">
    <property type="protein sequence ID" value="KKZ15484.1"/>
    <property type="molecule type" value="Genomic_DNA"/>
</dbReference>
<dbReference type="InterPro" id="IPR027417">
    <property type="entry name" value="P-loop_NTPase"/>
</dbReference>
<comment type="caution">
    <text evidence="4">The sequence shown here is derived from an EMBL/GenBank/DDBJ whole genome shotgun (WGS) entry which is preliminary data.</text>
</comment>
<dbReference type="Proteomes" id="UP000035054">
    <property type="component" value="Unassembled WGS sequence"/>
</dbReference>
<evidence type="ECO:0000313" key="4">
    <source>
        <dbReference type="EMBL" id="KKZ15484.1"/>
    </source>
</evidence>
<feature type="domain" description="DUF3696" evidence="1">
    <location>
        <begin position="323"/>
        <end position="378"/>
    </location>
</feature>
<dbReference type="Pfam" id="PF13175">
    <property type="entry name" value="AAA_15"/>
    <property type="match status" value="1"/>
</dbReference>
<evidence type="ECO:0000259" key="3">
    <source>
        <dbReference type="Pfam" id="PF13304"/>
    </source>
</evidence>
<organism evidence="4 5">
    <name type="scientific">Candidatus Synechococcus spongiarum 142</name>
    <dbReference type="NCBI Taxonomy" id="1608213"/>
    <lineage>
        <taxon>Bacteria</taxon>
        <taxon>Bacillati</taxon>
        <taxon>Cyanobacteriota</taxon>
        <taxon>Cyanophyceae</taxon>
        <taxon>Synechococcales</taxon>
        <taxon>Synechococcaceae</taxon>
        <taxon>Synechococcus</taxon>
    </lineage>
</organism>
<name>A0A6N3X8M7_9SYNE</name>
<dbReference type="InterPro" id="IPR041685">
    <property type="entry name" value="AAA_GajA/Old/RecF-like"/>
</dbReference>
<sequence length="384" mass="42476">MLTRLDLDHFKCFASLRLPLAPLTLLSGTNASGKSSVMQALVLLHQTMRDHEWSDKLMLNGSVIDLGTVADVVDQVYGSRECMIALLDDETPYQWMFAGEREDMAMGVTQVKIDDEVKNPSGLQRLLPSPHGKSQLAQRLHRLTYLTAERMGPRELYALDTAQHTPVVGTRGESAISILYSGCDDDQVLPKLVLPERPPTRPRQVEERMKRFFPGFVLDLNKVPRTNSVTLGIRTSSATDYHRPANTGFGLTQVLPVIVAALSAQEGDLLLIENPAAHLHPAGQAKMGHFLAEVAAAGVQVLVETHSDHVLNGIRRAVKDKTLPSEDVKLHFFRPRSEQPDGAEPQTAPQVESPVIDANGNLDQWPDGFFDQFDKDMNYFAGWG</sequence>
<reference evidence="4 5" key="1">
    <citation type="submission" date="2015-01" db="EMBL/GenBank/DDBJ databases">
        <title>Lifestyle Evolution in Cyanobacterial Symbionts of Sponges.</title>
        <authorList>
            <person name="Burgsdorf I."/>
            <person name="Slaby B.M."/>
            <person name="Handley K.M."/>
            <person name="Haber M."/>
            <person name="Blom J."/>
            <person name="Marshall C.W."/>
            <person name="Gilbert J.A."/>
            <person name="Hentschel U."/>
            <person name="Steindler L."/>
        </authorList>
    </citation>
    <scope>NUCLEOTIDE SEQUENCE [LARGE SCALE GENOMIC DNA]</scope>
    <source>
        <strain evidence="4">142</strain>
    </source>
</reference>
<proteinExistence type="predicted"/>
<dbReference type="PANTHER" id="PTHR43581">
    <property type="entry name" value="ATP/GTP PHOSPHATASE"/>
    <property type="match status" value="1"/>
</dbReference>